<evidence type="ECO:0000256" key="4">
    <source>
        <dbReference type="ARBA" id="ARBA00022741"/>
    </source>
</evidence>
<evidence type="ECO:0000313" key="10">
    <source>
        <dbReference type="EMBL" id="KAB0682047.1"/>
    </source>
</evidence>
<feature type="transmembrane region" description="Helical" evidence="8">
    <location>
        <begin position="63"/>
        <end position="83"/>
    </location>
</feature>
<keyword evidence="7 8" id="KW-0472">Membrane</keyword>
<name>A0A7V7PSH0_9HYPH</name>
<dbReference type="AlphaFoldDB" id="A0A7V7PSH0"/>
<dbReference type="Proteomes" id="UP000432089">
    <property type="component" value="Unassembled WGS sequence"/>
</dbReference>
<comment type="caution">
    <text evidence="10">The sequence shown here is derived from an EMBL/GenBank/DDBJ whole genome shotgun (WGS) entry which is preliminary data.</text>
</comment>
<keyword evidence="6" id="KW-0051">Antiviral defense</keyword>
<organism evidence="10 11">
    <name type="scientific">Plantimonas leprariae</name>
    <dbReference type="NCBI Taxonomy" id="2615207"/>
    <lineage>
        <taxon>Bacteria</taxon>
        <taxon>Pseudomonadati</taxon>
        <taxon>Pseudomonadota</taxon>
        <taxon>Alphaproteobacteria</taxon>
        <taxon>Hyphomicrobiales</taxon>
        <taxon>Aurantimonadaceae</taxon>
        <taxon>Plantimonas</taxon>
    </lineage>
</organism>
<keyword evidence="11" id="KW-1185">Reference proteome</keyword>
<accession>A0A7V7PSH0</accession>
<evidence type="ECO:0000256" key="6">
    <source>
        <dbReference type="ARBA" id="ARBA00023118"/>
    </source>
</evidence>
<evidence type="ECO:0000256" key="8">
    <source>
        <dbReference type="SAM" id="Phobius"/>
    </source>
</evidence>
<dbReference type="GO" id="GO:0000166">
    <property type="term" value="F:nucleotide binding"/>
    <property type="evidence" value="ECO:0007669"/>
    <property type="project" value="UniProtKB-KW"/>
</dbReference>
<reference evidence="10 11" key="1">
    <citation type="submission" date="2019-09" db="EMBL/GenBank/DDBJ databases">
        <title>YIM 132180 draft genome.</title>
        <authorList>
            <person name="Zhang K."/>
        </authorList>
    </citation>
    <scope>NUCLEOTIDE SEQUENCE [LARGE SCALE GENOMIC DNA]</scope>
    <source>
        <strain evidence="10 11">YIM 132180</strain>
    </source>
</reference>
<feature type="transmembrane region" description="Helical" evidence="8">
    <location>
        <begin position="162"/>
        <end position="188"/>
    </location>
</feature>
<proteinExistence type="predicted"/>
<feature type="transmembrane region" description="Helical" evidence="8">
    <location>
        <begin position="33"/>
        <end position="51"/>
    </location>
</feature>
<evidence type="ECO:0000259" key="9">
    <source>
        <dbReference type="Pfam" id="PF18967"/>
    </source>
</evidence>
<dbReference type="GO" id="GO:0051607">
    <property type="term" value="P:defense response to virus"/>
    <property type="evidence" value="ECO:0007669"/>
    <property type="project" value="UniProtKB-KW"/>
</dbReference>
<evidence type="ECO:0000256" key="7">
    <source>
        <dbReference type="ARBA" id="ARBA00023136"/>
    </source>
</evidence>
<evidence type="ECO:0000256" key="3">
    <source>
        <dbReference type="ARBA" id="ARBA00022692"/>
    </source>
</evidence>
<dbReference type="InterPro" id="IPR043760">
    <property type="entry name" value="PycTM_dom"/>
</dbReference>
<keyword evidence="5 8" id="KW-1133">Transmembrane helix</keyword>
<keyword evidence="2" id="KW-1003">Cell membrane</keyword>
<comment type="subcellular location">
    <subcellularLocation>
        <location evidence="1">Cell membrane</location>
    </subcellularLocation>
</comment>
<dbReference type="EMBL" id="VZDO01000002">
    <property type="protein sequence ID" value="KAB0682047.1"/>
    <property type="molecule type" value="Genomic_DNA"/>
</dbReference>
<feature type="domain" description="Pycsar effector protein" evidence="9">
    <location>
        <begin position="15"/>
        <end position="173"/>
    </location>
</feature>
<evidence type="ECO:0000313" key="11">
    <source>
        <dbReference type="Proteomes" id="UP000432089"/>
    </source>
</evidence>
<dbReference type="RefSeq" id="WP_150968307.1">
    <property type="nucleotide sequence ID" value="NZ_VZDO01000002.1"/>
</dbReference>
<sequence>MAKDDQQDSFEKLLSTHHGRMIDFVKFAETKNAALLTFCSVWIGAIIGLLRAPDKLPMNYDKAFLAVLPILFVAALLTLRSFLPRFLHHHHHSDEDGSKNLLYFGDIASLKTDQYIHRIRERYYPPDGSSCTERYLDDLAVQVSVQSQIALRKFKTFTRAGCLVLAAFAILALPIIHAAVSAAARYALMRGWI</sequence>
<keyword evidence="4" id="KW-0547">Nucleotide-binding</keyword>
<dbReference type="Pfam" id="PF18967">
    <property type="entry name" value="PycTM"/>
    <property type="match status" value="1"/>
</dbReference>
<evidence type="ECO:0000256" key="1">
    <source>
        <dbReference type="ARBA" id="ARBA00004236"/>
    </source>
</evidence>
<evidence type="ECO:0000256" key="5">
    <source>
        <dbReference type="ARBA" id="ARBA00022989"/>
    </source>
</evidence>
<protein>
    <recommendedName>
        <fullName evidence="9">Pycsar effector protein domain-containing protein</fullName>
    </recommendedName>
</protein>
<gene>
    <name evidence="10" type="ORF">F6X38_04400</name>
</gene>
<keyword evidence="3 8" id="KW-0812">Transmembrane</keyword>
<evidence type="ECO:0000256" key="2">
    <source>
        <dbReference type="ARBA" id="ARBA00022475"/>
    </source>
</evidence>
<dbReference type="GO" id="GO:0005886">
    <property type="term" value="C:plasma membrane"/>
    <property type="evidence" value="ECO:0007669"/>
    <property type="project" value="UniProtKB-SubCell"/>
</dbReference>